<sequence length="146" mass="16164">MNGSPLQRIDRHGRQAPGLIVSVSDTDFAQTLQRLDGEMQRRGITPVARIDHSAAAQRSGLRLPQTLLLVFGNPRLGTPLMQQVRTSAIDLPLKILIWEEADLVYIGYNDPRWIAGRHGLGEFERELRLMSAVLAELASWAAAEGV</sequence>
<accession>A0A502FRP9</accession>
<organism evidence="2 3">
    <name type="scientific">Sphingomonas glacialis</name>
    <dbReference type="NCBI Taxonomy" id="658225"/>
    <lineage>
        <taxon>Bacteria</taxon>
        <taxon>Pseudomonadati</taxon>
        <taxon>Pseudomonadota</taxon>
        <taxon>Alphaproteobacteria</taxon>
        <taxon>Sphingomonadales</taxon>
        <taxon>Sphingomonadaceae</taxon>
        <taxon>Sphingomonas</taxon>
    </lineage>
</organism>
<dbReference type="OrthoDB" id="113033at2"/>
<protein>
    <submittedName>
        <fullName evidence="2">DUF302 domain-containing protein</fullName>
    </submittedName>
</protein>
<dbReference type="PANTHER" id="PTHR38342">
    <property type="entry name" value="SLR5037 PROTEIN"/>
    <property type="match status" value="1"/>
</dbReference>
<dbReference type="InterPro" id="IPR035923">
    <property type="entry name" value="TT1751-like_sf"/>
</dbReference>
<evidence type="ECO:0000313" key="2">
    <source>
        <dbReference type="EMBL" id="TPG52079.1"/>
    </source>
</evidence>
<evidence type="ECO:0000259" key="1">
    <source>
        <dbReference type="Pfam" id="PF03625"/>
    </source>
</evidence>
<evidence type="ECO:0000313" key="3">
    <source>
        <dbReference type="Proteomes" id="UP000319931"/>
    </source>
</evidence>
<keyword evidence="3" id="KW-1185">Reference proteome</keyword>
<dbReference type="PANTHER" id="PTHR38342:SF2">
    <property type="entry name" value="INNER MEMBRANE OR EXPORTED"/>
    <property type="match status" value="1"/>
</dbReference>
<name>A0A502FRP9_9SPHN</name>
<dbReference type="Proteomes" id="UP000319931">
    <property type="component" value="Unassembled WGS sequence"/>
</dbReference>
<reference evidence="2 3" key="1">
    <citation type="journal article" date="2019" name="Environ. Microbiol.">
        <title>Species interactions and distinct microbial communities in high Arctic permafrost affected cryosols are associated with the CH4 and CO2 gas fluxes.</title>
        <authorList>
            <person name="Altshuler I."/>
            <person name="Hamel J."/>
            <person name="Turney S."/>
            <person name="Magnuson E."/>
            <person name="Levesque R."/>
            <person name="Greer C."/>
            <person name="Whyte L.G."/>
        </authorList>
    </citation>
    <scope>NUCLEOTIDE SEQUENCE [LARGE SCALE GENOMIC DNA]</scope>
    <source>
        <strain evidence="2 3">E6.1</strain>
    </source>
</reference>
<gene>
    <name evidence="2" type="ORF">EAH76_15290</name>
</gene>
<dbReference type="Pfam" id="PF03625">
    <property type="entry name" value="DUF302"/>
    <property type="match status" value="1"/>
</dbReference>
<dbReference type="CDD" id="cd14797">
    <property type="entry name" value="DUF302"/>
    <property type="match status" value="1"/>
</dbReference>
<comment type="caution">
    <text evidence="2">The sequence shown here is derived from an EMBL/GenBank/DDBJ whole genome shotgun (WGS) entry which is preliminary data.</text>
</comment>
<dbReference type="SUPFAM" id="SSF103247">
    <property type="entry name" value="TT1751-like"/>
    <property type="match status" value="1"/>
</dbReference>
<proteinExistence type="predicted"/>
<dbReference type="Gene3D" id="3.30.310.70">
    <property type="entry name" value="TT1751-like domain"/>
    <property type="match status" value="1"/>
</dbReference>
<dbReference type="EMBL" id="RCZC01000004">
    <property type="protein sequence ID" value="TPG52079.1"/>
    <property type="molecule type" value="Genomic_DNA"/>
</dbReference>
<feature type="domain" description="DUF302" evidence="1">
    <location>
        <begin position="50"/>
        <end position="111"/>
    </location>
</feature>
<dbReference type="AlphaFoldDB" id="A0A502FRP9"/>
<dbReference type="InterPro" id="IPR005180">
    <property type="entry name" value="DUF302"/>
</dbReference>